<gene>
    <name evidence="15" type="ORF">R5R35_009642</name>
</gene>
<evidence type="ECO:0000256" key="7">
    <source>
        <dbReference type="ARBA" id="ARBA00023136"/>
    </source>
</evidence>
<keyword evidence="5 12" id="KW-1133">Transmembrane helix</keyword>
<evidence type="ECO:0000256" key="8">
    <source>
        <dbReference type="ARBA" id="ARBA00023170"/>
    </source>
</evidence>
<comment type="similarity">
    <text evidence="2">Belongs to the G-protein coupled receptor 2 family.</text>
</comment>
<evidence type="ECO:0000256" key="6">
    <source>
        <dbReference type="ARBA" id="ARBA00023040"/>
    </source>
</evidence>
<accession>A0AAN9V9C2</accession>
<dbReference type="GO" id="GO:0005886">
    <property type="term" value="C:plasma membrane"/>
    <property type="evidence" value="ECO:0007669"/>
    <property type="project" value="UniProtKB-SubCell"/>
</dbReference>
<dbReference type="PANTHER" id="PTHR45620:SF17">
    <property type="entry name" value="PDF RECEPTOR"/>
    <property type="match status" value="1"/>
</dbReference>
<evidence type="ECO:0000256" key="5">
    <source>
        <dbReference type="ARBA" id="ARBA00022989"/>
    </source>
</evidence>
<keyword evidence="4 12" id="KW-0812">Transmembrane</keyword>
<feature type="transmembrane region" description="Helical" evidence="12">
    <location>
        <begin position="424"/>
        <end position="448"/>
    </location>
</feature>
<evidence type="ECO:0000256" key="9">
    <source>
        <dbReference type="ARBA" id="ARBA00023180"/>
    </source>
</evidence>
<dbReference type="InterPro" id="IPR036445">
    <property type="entry name" value="GPCR_2_extracell_dom_sf"/>
</dbReference>
<dbReference type="AlphaFoldDB" id="A0AAN9V9C2"/>
<keyword evidence="6" id="KW-0297">G-protein coupled receptor</keyword>
<feature type="compositionally biased region" description="Pro residues" evidence="11">
    <location>
        <begin position="540"/>
        <end position="557"/>
    </location>
</feature>
<evidence type="ECO:0000256" key="2">
    <source>
        <dbReference type="ARBA" id="ARBA00005314"/>
    </source>
</evidence>
<evidence type="ECO:0000256" key="1">
    <source>
        <dbReference type="ARBA" id="ARBA00004651"/>
    </source>
</evidence>
<keyword evidence="3" id="KW-1003">Cell membrane</keyword>
<feature type="region of interest" description="Disordered" evidence="11">
    <location>
        <begin position="467"/>
        <end position="486"/>
    </location>
</feature>
<comment type="caution">
    <text evidence="15">The sequence shown here is derived from an EMBL/GenBank/DDBJ whole genome shotgun (WGS) entry which is preliminary data.</text>
</comment>
<dbReference type="GO" id="GO:0008528">
    <property type="term" value="F:G protein-coupled peptide receptor activity"/>
    <property type="evidence" value="ECO:0007669"/>
    <property type="project" value="TreeGrafter"/>
</dbReference>
<keyword evidence="9" id="KW-0325">Glycoprotein</keyword>
<dbReference type="PROSITE" id="PS50261">
    <property type="entry name" value="G_PROTEIN_RECEP_F2_4"/>
    <property type="match status" value="1"/>
</dbReference>
<dbReference type="Proteomes" id="UP001378592">
    <property type="component" value="Unassembled WGS sequence"/>
</dbReference>
<feature type="transmembrane region" description="Helical" evidence="12">
    <location>
        <begin position="348"/>
        <end position="371"/>
    </location>
</feature>
<dbReference type="Pfam" id="PF00002">
    <property type="entry name" value="7tm_2"/>
    <property type="match status" value="1"/>
</dbReference>
<evidence type="ECO:0000256" key="11">
    <source>
        <dbReference type="SAM" id="MobiDB-lite"/>
    </source>
</evidence>
<evidence type="ECO:0000256" key="4">
    <source>
        <dbReference type="ARBA" id="ARBA00022692"/>
    </source>
</evidence>
<evidence type="ECO:0000256" key="10">
    <source>
        <dbReference type="ARBA" id="ARBA00023224"/>
    </source>
</evidence>
<dbReference type="EMBL" id="JAZDUA010000471">
    <property type="protein sequence ID" value="KAK7792105.1"/>
    <property type="molecule type" value="Genomic_DNA"/>
</dbReference>
<evidence type="ECO:0000256" key="3">
    <source>
        <dbReference type="ARBA" id="ARBA00022475"/>
    </source>
</evidence>
<evidence type="ECO:0000256" key="12">
    <source>
        <dbReference type="SAM" id="Phobius"/>
    </source>
</evidence>
<evidence type="ECO:0008006" key="17">
    <source>
        <dbReference type="Google" id="ProtNLM"/>
    </source>
</evidence>
<dbReference type="PRINTS" id="PR00249">
    <property type="entry name" value="GPCRSECRETIN"/>
</dbReference>
<evidence type="ECO:0000313" key="16">
    <source>
        <dbReference type="Proteomes" id="UP001378592"/>
    </source>
</evidence>
<proteinExistence type="inferred from homology"/>
<keyword evidence="7 12" id="KW-0472">Membrane</keyword>
<evidence type="ECO:0000313" key="15">
    <source>
        <dbReference type="EMBL" id="KAK7792105.1"/>
    </source>
</evidence>
<feature type="compositionally biased region" description="Gly residues" evidence="11">
    <location>
        <begin position="91"/>
        <end position="131"/>
    </location>
</feature>
<keyword evidence="8" id="KW-0675">Receptor</keyword>
<dbReference type="InterPro" id="IPR050332">
    <property type="entry name" value="GPCR_2"/>
</dbReference>
<dbReference type="SMART" id="SM00008">
    <property type="entry name" value="HormR"/>
    <property type="match status" value="1"/>
</dbReference>
<dbReference type="PROSITE" id="PS50227">
    <property type="entry name" value="G_PROTEIN_RECEP_F2_3"/>
    <property type="match status" value="1"/>
</dbReference>
<dbReference type="InterPro" id="IPR001879">
    <property type="entry name" value="GPCR_2_extracellular_dom"/>
</dbReference>
<dbReference type="Gene3D" id="4.10.1240.10">
    <property type="entry name" value="GPCR, family 2, extracellular hormone receptor domain"/>
    <property type="match status" value="1"/>
</dbReference>
<protein>
    <recommendedName>
        <fullName evidence="17">PDF receptor</fullName>
    </recommendedName>
</protein>
<dbReference type="SUPFAM" id="SSF111418">
    <property type="entry name" value="Hormone receptor domain"/>
    <property type="match status" value="1"/>
</dbReference>
<dbReference type="PROSITE" id="PS00649">
    <property type="entry name" value="G_PROTEIN_RECEP_F2_1"/>
    <property type="match status" value="1"/>
</dbReference>
<keyword evidence="10" id="KW-0807">Transducer</keyword>
<feature type="compositionally biased region" description="Low complexity" evidence="11">
    <location>
        <begin position="558"/>
        <end position="569"/>
    </location>
</feature>
<feature type="region of interest" description="Disordered" evidence="11">
    <location>
        <begin position="536"/>
        <end position="572"/>
    </location>
</feature>
<reference evidence="15 16" key="1">
    <citation type="submission" date="2024-03" db="EMBL/GenBank/DDBJ databases">
        <title>The genome assembly and annotation of the cricket Gryllus longicercus Weissman &amp; Gray.</title>
        <authorList>
            <person name="Szrajer S."/>
            <person name="Gray D."/>
            <person name="Ylla G."/>
        </authorList>
    </citation>
    <scope>NUCLEOTIDE SEQUENCE [LARGE SCALE GENOMIC DNA]</scope>
    <source>
        <strain evidence="15">DAG 2021-001</strain>
        <tissue evidence="15">Whole body minus gut</tissue>
    </source>
</reference>
<keyword evidence="16" id="KW-1185">Reference proteome</keyword>
<feature type="transmembrane region" description="Helical" evidence="12">
    <location>
        <begin position="189"/>
        <end position="207"/>
    </location>
</feature>
<feature type="region of interest" description="Disordered" evidence="11">
    <location>
        <begin position="589"/>
        <end position="615"/>
    </location>
</feature>
<feature type="region of interest" description="Disordered" evidence="11">
    <location>
        <begin position="82"/>
        <end position="131"/>
    </location>
</feature>
<feature type="domain" description="G-protein coupled receptors family 2 profile 2" evidence="14">
    <location>
        <begin position="184"/>
        <end position="449"/>
    </location>
</feature>
<dbReference type="InterPro" id="IPR017981">
    <property type="entry name" value="GPCR_2-like_7TM"/>
</dbReference>
<feature type="region of interest" description="Disordered" evidence="11">
    <location>
        <begin position="498"/>
        <end position="521"/>
    </location>
</feature>
<evidence type="ECO:0000259" key="13">
    <source>
        <dbReference type="PROSITE" id="PS50227"/>
    </source>
</evidence>
<feature type="transmembrane region" description="Helical" evidence="12">
    <location>
        <begin position="282"/>
        <end position="302"/>
    </location>
</feature>
<dbReference type="Pfam" id="PF02793">
    <property type="entry name" value="HRM"/>
    <property type="match status" value="1"/>
</dbReference>
<dbReference type="InterPro" id="IPR017983">
    <property type="entry name" value="GPCR_2_secretin-like_CS"/>
</dbReference>
<dbReference type="PANTHER" id="PTHR45620">
    <property type="entry name" value="PDF RECEPTOR-LIKE PROTEIN-RELATED"/>
    <property type="match status" value="1"/>
</dbReference>
<dbReference type="Gene3D" id="1.20.1070.10">
    <property type="entry name" value="Rhodopsin 7-helix transmembrane proteins"/>
    <property type="match status" value="1"/>
</dbReference>
<dbReference type="GO" id="GO:0007166">
    <property type="term" value="P:cell surface receptor signaling pathway"/>
    <property type="evidence" value="ECO:0007669"/>
    <property type="project" value="InterPro"/>
</dbReference>
<feature type="compositionally biased region" description="Basic and acidic residues" evidence="11">
    <location>
        <begin position="599"/>
        <end position="615"/>
    </location>
</feature>
<feature type="transmembrane region" description="Helical" evidence="12">
    <location>
        <begin position="309"/>
        <end position="328"/>
    </location>
</feature>
<sequence length="615" mass="64799">MERGGVSGGAGGDSPAPANASALEACALRYDQFQVPAGELFCNWTWDRVLCWPPTRAGDVARQRCPAYNGVDPSKFAHKKCGADGRWEGRPGSGGGGGGSVGGGGATGGDGQPGGVGGGGGGGGSGGGGGGGTVLDVSASGSAAPQGWTNYTPCFRPEVLVLMKKLLAGPVEAAATKLAIAARTRTLEIVGLSVSLAALLLSLAIFCRFRSLRNNRTRIHKHLFVAMVIQVVIRLTLYIDQAVLRGGAAGAGVGLRTGLQGINTPGLCEVGYVLLEYARTAMFMWMFVEGLYLHNMITVSVFQEHAYYAAYPLLGWGAPVLMTTAWAVTTGLRYGPSKCWYGYNLTYYFWILEGPRLGVVVLNLLFLLNIIRVLVLKLRQSRTSELEQVRKAVRAALVLLPLLGITNLVNMAEAPLERAVWQFALWSYGTHCLTSFQGLLIACLYCFLNGEVRAALAKSVALRHSLRTRRPRARPRARPRPRTRARRASAALSAVYVTADSQQHPPPPQEEQQELESEQAQGVAAVAVAVTVADHILGPTSPPSSPSTSPSPPPTPPAAAAAASVASAARGGRSEGCLRACWRFAAPTSAAAAAPTPPREPHPAARPPAEPETRV</sequence>
<feature type="domain" description="G-protein coupled receptors family 2 profile 1" evidence="13">
    <location>
        <begin position="25"/>
        <end position="158"/>
    </location>
</feature>
<feature type="transmembrane region" description="Helical" evidence="12">
    <location>
        <begin position="392"/>
        <end position="412"/>
    </location>
</feature>
<feature type="transmembrane region" description="Helical" evidence="12">
    <location>
        <begin position="219"/>
        <end position="239"/>
    </location>
</feature>
<organism evidence="15 16">
    <name type="scientific">Gryllus longicercus</name>
    <dbReference type="NCBI Taxonomy" id="2509291"/>
    <lineage>
        <taxon>Eukaryota</taxon>
        <taxon>Metazoa</taxon>
        <taxon>Ecdysozoa</taxon>
        <taxon>Arthropoda</taxon>
        <taxon>Hexapoda</taxon>
        <taxon>Insecta</taxon>
        <taxon>Pterygota</taxon>
        <taxon>Neoptera</taxon>
        <taxon>Polyneoptera</taxon>
        <taxon>Orthoptera</taxon>
        <taxon>Ensifera</taxon>
        <taxon>Gryllidea</taxon>
        <taxon>Grylloidea</taxon>
        <taxon>Gryllidae</taxon>
        <taxon>Gryllinae</taxon>
        <taxon>Gryllus</taxon>
    </lineage>
</organism>
<evidence type="ECO:0000259" key="14">
    <source>
        <dbReference type="PROSITE" id="PS50261"/>
    </source>
</evidence>
<name>A0AAN9V9C2_9ORTH</name>
<dbReference type="GO" id="GO:0007188">
    <property type="term" value="P:adenylate cyclase-modulating G protein-coupled receptor signaling pathway"/>
    <property type="evidence" value="ECO:0007669"/>
    <property type="project" value="TreeGrafter"/>
</dbReference>
<comment type="subcellular location">
    <subcellularLocation>
        <location evidence="1">Cell membrane</location>
        <topology evidence="1">Multi-pass membrane protein</topology>
    </subcellularLocation>
</comment>
<dbReference type="InterPro" id="IPR000832">
    <property type="entry name" value="GPCR_2_secretin-like"/>
</dbReference>